<dbReference type="EMBL" id="ML119712">
    <property type="protein sequence ID" value="RPA78331.1"/>
    <property type="molecule type" value="Genomic_DNA"/>
</dbReference>
<dbReference type="AlphaFoldDB" id="A0A3N4I285"/>
<dbReference type="Proteomes" id="UP000275078">
    <property type="component" value="Unassembled WGS sequence"/>
</dbReference>
<proteinExistence type="predicted"/>
<organism evidence="1 2">
    <name type="scientific">Ascobolus immersus RN42</name>
    <dbReference type="NCBI Taxonomy" id="1160509"/>
    <lineage>
        <taxon>Eukaryota</taxon>
        <taxon>Fungi</taxon>
        <taxon>Dikarya</taxon>
        <taxon>Ascomycota</taxon>
        <taxon>Pezizomycotina</taxon>
        <taxon>Pezizomycetes</taxon>
        <taxon>Pezizales</taxon>
        <taxon>Ascobolaceae</taxon>
        <taxon>Ascobolus</taxon>
    </lineage>
</organism>
<accession>A0A3N4I285</accession>
<name>A0A3N4I285_ASCIM</name>
<evidence type="ECO:0008006" key="3">
    <source>
        <dbReference type="Google" id="ProtNLM"/>
    </source>
</evidence>
<keyword evidence="2" id="KW-1185">Reference proteome</keyword>
<reference evidence="1 2" key="1">
    <citation type="journal article" date="2018" name="Nat. Ecol. Evol.">
        <title>Pezizomycetes genomes reveal the molecular basis of ectomycorrhizal truffle lifestyle.</title>
        <authorList>
            <person name="Murat C."/>
            <person name="Payen T."/>
            <person name="Noel B."/>
            <person name="Kuo A."/>
            <person name="Morin E."/>
            <person name="Chen J."/>
            <person name="Kohler A."/>
            <person name="Krizsan K."/>
            <person name="Balestrini R."/>
            <person name="Da Silva C."/>
            <person name="Montanini B."/>
            <person name="Hainaut M."/>
            <person name="Levati E."/>
            <person name="Barry K.W."/>
            <person name="Belfiori B."/>
            <person name="Cichocki N."/>
            <person name="Clum A."/>
            <person name="Dockter R.B."/>
            <person name="Fauchery L."/>
            <person name="Guy J."/>
            <person name="Iotti M."/>
            <person name="Le Tacon F."/>
            <person name="Lindquist E.A."/>
            <person name="Lipzen A."/>
            <person name="Malagnac F."/>
            <person name="Mello A."/>
            <person name="Molinier V."/>
            <person name="Miyauchi S."/>
            <person name="Poulain J."/>
            <person name="Riccioni C."/>
            <person name="Rubini A."/>
            <person name="Sitrit Y."/>
            <person name="Splivallo R."/>
            <person name="Traeger S."/>
            <person name="Wang M."/>
            <person name="Zifcakova L."/>
            <person name="Wipf D."/>
            <person name="Zambonelli A."/>
            <person name="Paolocci F."/>
            <person name="Nowrousian M."/>
            <person name="Ottonello S."/>
            <person name="Baldrian P."/>
            <person name="Spatafora J.W."/>
            <person name="Henrissat B."/>
            <person name="Nagy L.G."/>
            <person name="Aury J.M."/>
            <person name="Wincker P."/>
            <person name="Grigoriev I.V."/>
            <person name="Bonfante P."/>
            <person name="Martin F.M."/>
        </authorList>
    </citation>
    <scope>NUCLEOTIDE SEQUENCE [LARGE SCALE GENOMIC DNA]</scope>
    <source>
        <strain evidence="1 2">RN42</strain>
    </source>
</reference>
<sequence>MSQIGLLFLPIEMRLEIYGRCSLLALLQLSHTGTKLRNEINSPLGGSIRRQQVPTFRFLFETREDLTSFRHQKRRALMKRERYLELVDQTLALSSFECLPSLEDAQLFARLYVTPGDTGVTLREHSLQAVCATAIPLSSNYRIYRPGVTKGGWLVMCRCKKGKRLITEEPK</sequence>
<evidence type="ECO:0000313" key="2">
    <source>
        <dbReference type="Proteomes" id="UP000275078"/>
    </source>
</evidence>
<gene>
    <name evidence="1" type="ORF">BJ508DRAFT_156260</name>
</gene>
<protein>
    <recommendedName>
        <fullName evidence="3">F-box domain-containing protein</fullName>
    </recommendedName>
</protein>
<evidence type="ECO:0000313" key="1">
    <source>
        <dbReference type="EMBL" id="RPA78331.1"/>
    </source>
</evidence>